<dbReference type="FunFam" id="1.20.1250.20:FF:000002">
    <property type="entry name" value="Sugar transport protein 13"/>
    <property type="match status" value="1"/>
</dbReference>
<dbReference type="InterPro" id="IPR036259">
    <property type="entry name" value="MFS_trans_sf"/>
</dbReference>
<dbReference type="InterPro" id="IPR044778">
    <property type="entry name" value="MFS_STP/MST-like_plant"/>
</dbReference>
<evidence type="ECO:0000256" key="9">
    <source>
        <dbReference type="ARBA" id="ARBA00044504"/>
    </source>
</evidence>
<comment type="caution">
    <text evidence="13">The sequence shown here is derived from an EMBL/GenBank/DDBJ whole genome shotgun (WGS) entry which is preliminary data.</text>
</comment>
<feature type="transmembrane region" description="Helical" evidence="11">
    <location>
        <begin position="395"/>
        <end position="417"/>
    </location>
</feature>
<feature type="transmembrane region" description="Helical" evidence="11">
    <location>
        <begin position="216"/>
        <end position="237"/>
    </location>
</feature>
<accession>A0AAW2T870</accession>
<dbReference type="PROSITE" id="PS50850">
    <property type="entry name" value="MFS"/>
    <property type="match status" value="1"/>
</dbReference>
<reference evidence="13" key="1">
    <citation type="submission" date="2020-06" db="EMBL/GenBank/DDBJ databases">
        <authorList>
            <person name="Li T."/>
            <person name="Hu X."/>
            <person name="Zhang T."/>
            <person name="Song X."/>
            <person name="Zhang H."/>
            <person name="Dai N."/>
            <person name="Sheng W."/>
            <person name="Hou X."/>
            <person name="Wei L."/>
        </authorList>
    </citation>
    <scope>NUCLEOTIDE SEQUENCE</scope>
    <source>
        <strain evidence="13">KEN1</strain>
        <tissue evidence="13">Leaf</tissue>
    </source>
</reference>
<evidence type="ECO:0000256" key="6">
    <source>
        <dbReference type="ARBA" id="ARBA00022847"/>
    </source>
</evidence>
<keyword evidence="3 10" id="KW-0813">Transport</keyword>
<dbReference type="SUPFAM" id="SSF103473">
    <property type="entry name" value="MFS general substrate transporter"/>
    <property type="match status" value="1"/>
</dbReference>
<evidence type="ECO:0000256" key="1">
    <source>
        <dbReference type="ARBA" id="ARBA00004141"/>
    </source>
</evidence>
<feature type="transmembrane region" description="Helical" evidence="11">
    <location>
        <begin position="330"/>
        <end position="352"/>
    </location>
</feature>
<evidence type="ECO:0000313" key="13">
    <source>
        <dbReference type="EMBL" id="KAL0400978.1"/>
    </source>
</evidence>
<evidence type="ECO:0000256" key="10">
    <source>
        <dbReference type="RuleBase" id="RU003346"/>
    </source>
</evidence>
<sequence>MSHQKNQVHALLVPINRNLADVAPHICKLNLFSLSKKDISFADIVSHLGGIESMSEAAHYNGRITRFVLLSSVIAATGGLIFGYGTGVTGGVASTGPFLKKFFPAIYRKMNEEGETTSNYCKFDSQLLTFFTSSFLISGLISTFFASPVTRALGRKASIFIGGVAFIAGSVLGGAAQNIYMLICSRLLLGIGFGFTNQSVPLYLSEMAPPQHRGAFNFGFQLCVGSGGLIALLVNYGTEKITGGWGWRVSLALAVIPALILTISAPFLPETPNSLVQQGNQEKAKKMLQKIRGTDDVEAEFDDLITASNASITIDHPFNKIFQRKYRPQLVMSIAIPFFQQVTGINLISFYAPMLFLTIGSGVSASLMSSVIVGTAGTIMTVLSLLVVDKVGRRALFHIGGIQILVPQLIIGGIMAAKLGDHGILSQGYSISVLILMCLYAIGFSLSWGPLAWLVTSEIFPLEIRSAGQSINVATSFLITFVFAQTFLAMLCHFKAAIFFFFAMWAVLMTGFVYVLLPETKDVPIEKMQKIWKEHWFWKRFVDDEEYEGNKSEGA</sequence>
<dbReference type="AlphaFoldDB" id="A0AAW2T870"/>
<feature type="transmembrane region" description="Helical" evidence="11">
    <location>
        <begin position="127"/>
        <end position="147"/>
    </location>
</feature>
<keyword evidence="4" id="KW-0762">Sugar transport</keyword>
<keyword evidence="8 11" id="KW-0472">Membrane</keyword>
<evidence type="ECO:0000256" key="4">
    <source>
        <dbReference type="ARBA" id="ARBA00022597"/>
    </source>
</evidence>
<dbReference type="PANTHER" id="PTHR23500:SF30">
    <property type="entry name" value="SUGAR TRANSPORT PROTEIN 3"/>
    <property type="match status" value="1"/>
</dbReference>
<dbReference type="InterPro" id="IPR003663">
    <property type="entry name" value="Sugar/inositol_transpt"/>
</dbReference>
<comment type="similarity">
    <text evidence="9">Belongs to the major facilitator superfamily. Phosphate:H(+) symporter (TC 2.A.1.9) family.</text>
</comment>
<dbReference type="InterPro" id="IPR045262">
    <property type="entry name" value="STP/PLT_plant"/>
</dbReference>
<feature type="transmembrane region" description="Helical" evidence="11">
    <location>
        <begin position="159"/>
        <end position="181"/>
    </location>
</feature>
<dbReference type="GO" id="GO:0015293">
    <property type="term" value="F:symporter activity"/>
    <property type="evidence" value="ECO:0007669"/>
    <property type="project" value="UniProtKB-KW"/>
</dbReference>
<evidence type="ECO:0000256" key="3">
    <source>
        <dbReference type="ARBA" id="ARBA00022448"/>
    </source>
</evidence>
<dbReference type="GO" id="GO:0015145">
    <property type="term" value="F:monosaccharide transmembrane transporter activity"/>
    <property type="evidence" value="ECO:0007669"/>
    <property type="project" value="InterPro"/>
</dbReference>
<keyword evidence="5 11" id="KW-0812">Transmembrane</keyword>
<dbReference type="InterPro" id="IPR020846">
    <property type="entry name" value="MFS_dom"/>
</dbReference>
<feature type="transmembrane region" description="Helical" evidence="11">
    <location>
        <begin position="187"/>
        <end position="204"/>
    </location>
</feature>
<feature type="transmembrane region" description="Helical" evidence="11">
    <location>
        <begin position="497"/>
        <end position="517"/>
    </location>
</feature>
<dbReference type="PROSITE" id="PS00216">
    <property type="entry name" value="SUGAR_TRANSPORT_1"/>
    <property type="match status" value="1"/>
</dbReference>
<evidence type="ECO:0000256" key="2">
    <source>
        <dbReference type="ARBA" id="ARBA00010992"/>
    </source>
</evidence>
<keyword evidence="7 11" id="KW-1133">Transmembrane helix</keyword>
<feature type="transmembrane region" description="Helical" evidence="11">
    <location>
        <begin position="249"/>
        <end position="268"/>
    </location>
</feature>
<gene>
    <name evidence="13" type="ORF">Slati_4127700</name>
</gene>
<dbReference type="InterPro" id="IPR005829">
    <property type="entry name" value="Sugar_transporter_CS"/>
</dbReference>
<feature type="transmembrane region" description="Helical" evidence="11">
    <location>
        <begin position="471"/>
        <end position="491"/>
    </location>
</feature>
<dbReference type="CDD" id="cd17361">
    <property type="entry name" value="MFS_STP"/>
    <property type="match status" value="1"/>
</dbReference>
<dbReference type="EMBL" id="JACGWN010000015">
    <property type="protein sequence ID" value="KAL0400978.1"/>
    <property type="molecule type" value="Genomic_DNA"/>
</dbReference>
<feature type="transmembrane region" description="Helical" evidence="11">
    <location>
        <begin position="429"/>
        <end position="451"/>
    </location>
</feature>
<evidence type="ECO:0000256" key="8">
    <source>
        <dbReference type="ARBA" id="ARBA00023136"/>
    </source>
</evidence>
<dbReference type="NCBIfam" id="TIGR00879">
    <property type="entry name" value="SP"/>
    <property type="match status" value="1"/>
</dbReference>
<organism evidence="13">
    <name type="scientific">Sesamum latifolium</name>
    <dbReference type="NCBI Taxonomy" id="2727402"/>
    <lineage>
        <taxon>Eukaryota</taxon>
        <taxon>Viridiplantae</taxon>
        <taxon>Streptophyta</taxon>
        <taxon>Embryophyta</taxon>
        <taxon>Tracheophyta</taxon>
        <taxon>Spermatophyta</taxon>
        <taxon>Magnoliopsida</taxon>
        <taxon>eudicotyledons</taxon>
        <taxon>Gunneridae</taxon>
        <taxon>Pentapetalae</taxon>
        <taxon>asterids</taxon>
        <taxon>lamiids</taxon>
        <taxon>Lamiales</taxon>
        <taxon>Pedaliaceae</taxon>
        <taxon>Sesamum</taxon>
    </lineage>
</organism>
<dbReference type="PANTHER" id="PTHR23500">
    <property type="entry name" value="SOLUTE CARRIER FAMILY 2, FACILITATED GLUCOSE TRANSPORTER"/>
    <property type="match status" value="1"/>
</dbReference>
<comment type="similarity">
    <text evidence="2 10">Belongs to the major facilitator superfamily. Sugar transporter (TC 2.A.1.1) family.</text>
</comment>
<dbReference type="GO" id="GO:0016020">
    <property type="term" value="C:membrane"/>
    <property type="evidence" value="ECO:0007669"/>
    <property type="project" value="UniProtKB-SubCell"/>
</dbReference>
<dbReference type="Gene3D" id="1.20.1250.20">
    <property type="entry name" value="MFS general substrate transporter like domains"/>
    <property type="match status" value="1"/>
</dbReference>
<feature type="transmembrane region" description="Helical" evidence="11">
    <location>
        <begin position="364"/>
        <end position="388"/>
    </location>
</feature>
<dbReference type="PRINTS" id="PR00171">
    <property type="entry name" value="SUGRTRNSPORT"/>
</dbReference>
<protein>
    <submittedName>
        <fullName evidence="13">Hexose carrier protein HEX6</fullName>
    </submittedName>
</protein>
<evidence type="ECO:0000256" key="11">
    <source>
        <dbReference type="SAM" id="Phobius"/>
    </source>
</evidence>
<feature type="transmembrane region" description="Helical" evidence="11">
    <location>
        <begin position="64"/>
        <end position="84"/>
    </location>
</feature>
<reference evidence="13" key="2">
    <citation type="journal article" date="2024" name="Plant">
        <title>Genomic evolution and insights into agronomic trait innovations of Sesamum species.</title>
        <authorList>
            <person name="Miao H."/>
            <person name="Wang L."/>
            <person name="Qu L."/>
            <person name="Liu H."/>
            <person name="Sun Y."/>
            <person name="Le M."/>
            <person name="Wang Q."/>
            <person name="Wei S."/>
            <person name="Zheng Y."/>
            <person name="Lin W."/>
            <person name="Duan Y."/>
            <person name="Cao H."/>
            <person name="Xiong S."/>
            <person name="Wang X."/>
            <person name="Wei L."/>
            <person name="Li C."/>
            <person name="Ma Q."/>
            <person name="Ju M."/>
            <person name="Zhao R."/>
            <person name="Li G."/>
            <person name="Mu C."/>
            <person name="Tian Q."/>
            <person name="Mei H."/>
            <person name="Zhang T."/>
            <person name="Gao T."/>
            <person name="Zhang H."/>
        </authorList>
    </citation>
    <scope>NUCLEOTIDE SEQUENCE</scope>
    <source>
        <strain evidence="13">KEN1</strain>
    </source>
</reference>
<proteinExistence type="inferred from homology"/>
<feature type="domain" description="Major facilitator superfamily (MFS) profile" evidence="12">
    <location>
        <begin position="71"/>
        <end position="521"/>
    </location>
</feature>
<evidence type="ECO:0000256" key="5">
    <source>
        <dbReference type="ARBA" id="ARBA00022692"/>
    </source>
</evidence>
<dbReference type="Pfam" id="PF00083">
    <property type="entry name" value="Sugar_tr"/>
    <property type="match status" value="1"/>
</dbReference>
<comment type="subcellular location">
    <subcellularLocation>
        <location evidence="1">Membrane</location>
        <topology evidence="1">Multi-pass membrane protein</topology>
    </subcellularLocation>
</comment>
<dbReference type="InterPro" id="IPR005828">
    <property type="entry name" value="MFS_sugar_transport-like"/>
</dbReference>
<keyword evidence="6" id="KW-0769">Symport</keyword>
<dbReference type="PROSITE" id="PS00217">
    <property type="entry name" value="SUGAR_TRANSPORT_2"/>
    <property type="match status" value="1"/>
</dbReference>
<name>A0AAW2T870_9LAMI</name>
<evidence type="ECO:0000259" key="12">
    <source>
        <dbReference type="PROSITE" id="PS50850"/>
    </source>
</evidence>
<evidence type="ECO:0000256" key="7">
    <source>
        <dbReference type="ARBA" id="ARBA00022989"/>
    </source>
</evidence>